<dbReference type="AlphaFoldDB" id="A0AAV4S4Y8"/>
<dbReference type="EMBL" id="BPLR01008822">
    <property type="protein sequence ID" value="GIY27477.1"/>
    <property type="molecule type" value="Genomic_DNA"/>
</dbReference>
<keyword evidence="2" id="KW-1185">Reference proteome</keyword>
<proteinExistence type="predicted"/>
<name>A0AAV4S4Y8_CAEEX</name>
<gene>
    <name evidence="1" type="ORF">CEXT_674971</name>
</gene>
<reference evidence="1 2" key="1">
    <citation type="submission" date="2021-06" db="EMBL/GenBank/DDBJ databases">
        <title>Caerostris extrusa draft genome.</title>
        <authorList>
            <person name="Kono N."/>
            <person name="Arakawa K."/>
        </authorList>
    </citation>
    <scope>NUCLEOTIDE SEQUENCE [LARGE SCALE GENOMIC DNA]</scope>
</reference>
<accession>A0AAV4S4Y8</accession>
<sequence length="111" mass="12579">MDSRRHPNKSIHFSFMLIDSHCHPGESLFSHQFMSSGCLCHSHRSLIMSFVLAKLLGCWFSSERLGWPLMRVLQKVRGDGSAMVMPDKEAPPFLPSCFVCCPGNSKKPRQQ</sequence>
<evidence type="ECO:0000313" key="1">
    <source>
        <dbReference type="EMBL" id="GIY27477.1"/>
    </source>
</evidence>
<evidence type="ECO:0000313" key="2">
    <source>
        <dbReference type="Proteomes" id="UP001054945"/>
    </source>
</evidence>
<protein>
    <submittedName>
        <fullName evidence="1">Uncharacterized protein</fullName>
    </submittedName>
</protein>
<comment type="caution">
    <text evidence="1">The sequence shown here is derived from an EMBL/GenBank/DDBJ whole genome shotgun (WGS) entry which is preliminary data.</text>
</comment>
<organism evidence="1 2">
    <name type="scientific">Caerostris extrusa</name>
    <name type="common">Bark spider</name>
    <name type="synonym">Caerostris bankana</name>
    <dbReference type="NCBI Taxonomy" id="172846"/>
    <lineage>
        <taxon>Eukaryota</taxon>
        <taxon>Metazoa</taxon>
        <taxon>Ecdysozoa</taxon>
        <taxon>Arthropoda</taxon>
        <taxon>Chelicerata</taxon>
        <taxon>Arachnida</taxon>
        <taxon>Araneae</taxon>
        <taxon>Araneomorphae</taxon>
        <taxon>Entelegynae</taxon>
        <taxon>Araneoidea</taxon>
        <taxon>Araneidae</taxon>
        <taxon>Caerostris</taxon>
    </lineage>
</organism>
<dbReference type="Proteomes" id="UP001054945">
    <property type="component" value="Unassembled WGS sequence"/>
</dbReference>